<organism evidence="4 5">
    <name type="scientific">Paracoccus sanguinis</name>
    <dbReference type="NCBI Taxonomy" id="1545044"/>
    <lineage>
        <taxon>Bacteria</taxon>
        <taxon>Pseudomonadati</taxon>
        <taxon>Pseudomonadota</taxon>
        <taxon>Alphaproteobacteria</taxon>
        <taxon>Rhodobacterales</taxon>
        <taxon>Paracoccaceae</taxon>
        <taxon>Paracoccus</taxon>
    </lineage>
</organism>
<dbReference type="RefSeq" id="WP_036734838.1">
    <property type="nucleotide sequence ID" value="NZ_FNNA01000009.1"/>
</dbReference>
<dbReference type="SUPFAM" id="SSF46689">
    <property type="entry name" value="Homeodomain-like"/>
    <property type="match status" value="1"/>
</dbReference>
<dbReference type="STRING" id="1545044.SAMN05444276_1095"/>
<dbReference type="PANTHER" id="PTHR30055">
    <property type="entry name" value="HTH-TYPE TRANSCRIPTIONAL REGULATOR RUTR"/>
    <property type="match status" value="1"/>
</dbReference>
<dbReference type="Pfam" id="PF14246">
    <property type="entry name" value="TetR_C_7"/>
    <property type="match status" value="1"/>
</dbReference>
<dbReference type="InterPro" id="IPR050109">
    <property type="entry name" value="HTH-type_TetR-like_transc_reg"/>
</dbReference>
<dbReference type="InterPro" id="IPR009057">
    <property type="entry name" value="Homeodomain-like_sf"/>
</dbReference>
<dbReference type="PANTHER" id="PTHR30055:SF146">
    <property type="entry name" value="HTH-TYPE TRANSCRIPTIONAL DUAL REGULATOR CECR"/>
    <property type="match status" value="1"/>
</dbReference>
<name>A0A1H3CL16_9RHOB</name>
<evidence type="ECO:0000259" key="3">
    <source>
        <dbReference type="PROSITE" id="PS50977"/>
    </source>
</evidence>
<evidence type="ECO:0000256" key="1">
    <source>
        <dbReference type="ARBA" id="ARBA00023125"/>
    </source>
</evidence>
<feature type="DNA-binding region" description="H-T-H motif" evidence="2">
    <location>
        <begin position="30"/>
        <end position="49"/>
    </location>
</feature>
<accession>A0A1H3CL16</accession>
<keyword evidence="1 2" id="KW-0238">DNA-binding</keyword>
<dbReference type="PROSITE" id="PS50977">
    <property type="entry name" value="HTH_TETR_2"/>
    <property type="match status" value="1"/>
</dbReference>
<evidence type="ECO:0000313" key="5">
    <source>
        <dbReference type="Proteomes" id="UP000182944"/>
    </source>
</evidence>
<evidence type="ECO:0000313" key="4">
    <source>
        <dbReference type="EMBL" id="SDX54598.1"/>
    </source>
</evidence>
<dbReference type="AlphaFoldDB" id="A0A1H3CL16"/>
<dbReference type="GO" id="GO:0003700">
    <property type="term" value="F:DNA-binding transcription factor activity"/>
    <property type="evidence" value="ECO:0007669"/>
    <property type="project" value="TreeGrafter"/>
</dbReference>
<feature type="domain" description="HTH tetR-type" evidence="3">
    <location>
        <begin position="7"/>
        <end position="67"/>
    </location>
</feature>
<dbReference type="Gene3D" id="1.10.10.60">
    <property type="entry name" value="Homeodomain-like"/>
    <property type="match status" value="1"/>
</dbReference>
<gene>
    <name evidence="4" type="ORF">SAMN05444276_1095</name>
</gene>
<dbReference type="Gene3D" id="1.10.357.10">
    <property type="entry name" value="Tetracycline Repressor, domain 2"/>
    <property type="match status" value="1"/>
</dbReference>
<dbReference type="OrthoDB" id="7914379at2"/>
<dbReference type="GO" id="GO:0000976">
    <property type="term" value="F:transcription cis-regulatory region binding"/>
    <property type="evidence" value="ECO:0007669"/>
    <property type="project" value="TreeGrafter"/>
</dbReference>
<evidence type="ECO:0000256" key="2">
    <source>
        <dbReference type="PROSITE-ProRule" id="PRU00335"/>
    </source>
</evidence>
<keyword evidence="5" id="KW-1185">Reference proteome</keyword>
<dbReference type="Proteomes" id="UP000182944">
    <property type="component" value="Unassembled WGS sequence"/>
</dbReference>
<dbReference type="Pfam" id="PF00440">
    <property type="entry name" value="TetR_N"/>
    <property type="match status" value="1"/>
</dbReference>
<dbReference type="InterPro" id="IPR039536">
    <property type="entry name" value="TetR_C_Proteobacteria"/>
</dbReference>
<dbReference type="EMBL" id="FNNA01000009">
    <property type="protein sequence ID" value="SDX54598.1"/>
    <property type="molecule type" value="Genomic_DNA"/>
</dbReference>
<dbReference type="InterPro" id="IPR001647">
    <property type="entry name" value="HTH_TetR"/>
</dbReference>
<sequence>MKKDRKTERRGQIEAAAYEVLVERGFSGATMLEIARRARASNETLYGWYGSKTGLFASMIASNRAIAAEALTASLEGERLAADLEAFGSTLLQGILSDRAILLNRAAAADASGELARSLAETGRGTILPLLVRRLRDEPLTDEFADHGDMAECFISLLVGDLQIRRLIGVIEAPDAATCAARAGLSVRRFLRLMRPCGTDQGRGD</sequence>
<protein>
    <submittedName>
        <fullName evidence="4">Transcriptional regulator, TetR family</fullName>
    </submittedName>
</protein>
<reference evidence="5" key="1">
    <citation type="submission" date="2016-10" db="EMBL/GenBank/DDBJ databases">
        <authorList>
            <person name="Varghese N."/>
            <person name="Submissions S."/>
        </authorList>
    </citation>
    <scope>NUCLEOTIDE SEQUENCE [LARGE SCALE GENOMIC DNA]</scope>
    <source>
        <strain evidence="5">DSM 29303</strain>
    </source>
</reference>
<proteinExistence type="predicted"/>